<dbReference type="KEGG" id="rca:Rcas_1011"/>
<keyword evidence="2" id="KW-1185">Reference proteome</keyword>
<organism evidence="1 2">
    <name type="scientific">Roseiflexus castenholzii (strain DSM 13941 / HLO8)</name>
    <dbReference type="NCBI Taxonomy" id="383372"/>
    <lineage>
        <taxon>Bacteria</taxon>
        <taxon>Bacillati</taxon>
        <taxon>Chloroflexota</taxon>
        <taxon>Chloroflexia</taxon>
        <taxon>Chloroflexales</taxon>
        <taxon>Roseiflexineae</taxon>
        <taxon>Roseiflexaceae</taxon>
        <taxon>Roseiflexus</taxon>
    </lineage>
</organism>
<evidence type="ECO:0000313" key="1">
    <source>
        <dbReference type="EMBL" id="ABU57119.1"/>
    </source>
</evidence>
<proteinExistence type="predicted"/>
<evidence type="ECO:0000313" key="2">
    <source>
        <dbReference type="Proteomes" id="UP000000263"/>
    </source>
</evidence>
<dbReference type="Proteomes" id="UP000000263">
    <property type="component" value="Chromosome"/>
</dbReference>
<protein>
    <submittedName>
        <fullName evidence="1">Uncharacterized protein</fullName>
    </submittedName>
</protein>
<name>A7NI19_ROSCS</name>
<dbReference type="eggNOG" id="ENOG502Z8WV">
    <property type="taxonomic scope" value="Bacteria"/>
</dbReference>
<sequence>MYQDIYYVPKRTGTYSDVLVAYGLATLLDHIFRQVKKPADRWRIVLEDGGGHYRVRLSEPVQEGWMDKLTSLRNPAPLIIRRGEAADDAPTRDVDETWAQVKRWGEQRQALAEQGVRGTDAEQQLRDLEPPDDWATVVFLGDSRMQADGIYNRIVSQWAKACNHLSEHVATLLALFARPDPDDVALEAWNRLAKRDGIKPKETASQLLNPHQGKGLNEAKANALRMDNIKDRPWPEEFLKAVGLWQCLAPRQTMDTNDWKAYVLAPLRLSWQAHQEAFARFNRYLWREPGNQTALKTDITSVLLFSRAWLDYVEAAWRDEDDFDLPAAPEKVVAGFHVAQFKLLSRNAYTMVNLSFLSLPAWSGELHTRADVMAMQKIIDEHLEVIRGIDETHSDGFDLLRRYRDFVSGGNWEAFFDFAAGYGHEILRRLNDGARFVPTFTTSRLRRLMMTNRKDLTPIVKNSGFQNVAYAIRHATIIPQTRKANKQDNLYEVRYGLGAELKRKSTVRDEFVAALTDFIQSYNQENVQKPESKGQQMRKDVRTDDIVEVVRLIDEYGSEVVANLLIAYGYAREPREEQSNS</sequence>
<gene>
    <name evidence="1" type="ordered locus">Rcas_1011</name>
</gene>
<reference evidence="1 2" key="1">
    <citation type="submission" date="2007-08" db="EMBL/GenBank/DDBJ databases">
        <title>Complete sequence of Roseiflexus castenholzii DSM 13941.</title>
        <authorList>
            <consortium name="US DOE Joint Genome Institute"/>
            <person name="Copeland A."/>
            <person name="Lucas S."/>
            <person name="Lapidus A."/>
            <person name="Barry K."/>
            <person name="Glavina del Rio T."/>
            <person name="Dalin E."/>
            <person name="Tice H."/>
            <person name="Pitluck S."/>
            <person name="Thompson L.S."/>
            <person name="Brettin T."/>
            <person name="Bruce D."/>
            <person name="Detter J.C."/>
            <person name="Han C."/>
            <person name="Tapia R."/>
            <person name="Schmutz J."/>
            <person name="Larimer F."/>
            <person name="Land M."/>
            <person name="Hauser L."/>
            <person name="Kyrpides N."/>
            <person name="Mikhailova N."/>
            <person name="Bryant D.A."/>
            <person name="Hanada S."/>
            <person name="Tsukatani Y."/>
            <person name="Richardson P."/>
        </authorList>
    </citation>
    <scope>NUCLEOTIDE SEQUENCE [LARGE SCALE GENOMIC DNA]</scope>
    <source>
        <strain evidence="2">DSM 13941 / HLO8</strain>
    </source>
</reference>
<accession>A7NI19</accession>
<dbReference type="STRING" id="383372.Rcas_1011"/>
<dbReference type="RefSeq" id="WP_012119549.1">
    <property type="nucleotide sequence ID" value="NC_009767.1"/>
</dbReference>
<dbReference type="EMBL" id="CP000804">
    <property type="protein sequence ID" value="ABU57119.1"/>
    <property type="molecule type" value="Genomic_DNA"/>
</dbReference>
<dbReference type="HOGENOM" id="CLU_033623_0_0_0"/>
<dbReference type="AlphaFoldDB" id="A7NI19"/>